<evidence type="ECO:0000313" key="3">
    <source>
        <dbReference type="Proteomes" id="UP000256321"/>
    </source>
</evidence>
<evidence type="ECO:0000313" key="2">
    <source>
        <dbReference type="EMBL" id="RDU50526.1"/>
    </source>
</evidence>
<comment type="caution">
    <text evidence="2">The sequence shown here is derived from an EMBL/GenBank/DDBJ whole genome shotgun (WGS) entry which is preliminary data.</text>
</comment>
<proteinExistence type="predicted"/>
<evidence type="ECO:0000313" key="4">
    <source>
        <dbReference type="Proteomes" id="UP000629596"/>
    </source>
</evidence>
<reference evidence="2 3" key="1">
    <citation type="submission" date="2018-07" db="EMBL/GenBank/DDBJ databases">
        <title>Parabacteroides acidifaciens nov. sp., isolated from human feces.</title>
        <authorList>
            <person name="Wang Y.J."/>
        </authorList>
    </citation>
    <scope>NUCLEOTIDE SEQUENCE [LARGE SCALE GENOMIC DNA]</scope>
    <source>
        <strain evidence="2 3">426-9</strain>
    </source>
</reference>
<keyword evidence="4" id="KW-1185">Reference proteome</keyword>
<name>A0A3D8HHT0_9BACT</name>
<dbReference type="EMBL" id="QREV01000005">
    <property type="protein sequence ID" value="RDU50526.1"/>
    <property type="molecule type" value="Genomic_DNA"/>
</dbReference>
<gene>
    <name evidence="2" type="ORF">DWU89_03625</name>
    <name evidence="1" type="ORF">H8784_03575</name>
</gene>
<dbReference type="AlphaFoldDB" id="A0A3D8HHT0"/>
<dbReference type="EMBL" id="JACRTI010000005">
    <property type="protein sequence ID" value="MBC8600798.1"/>
    <property type="molecule type" value="Genomic_DNA"/>
</dbReference>
<dbReference type="Proteomes" id="UP000256321">
    <property type="component" value="Unassembled WGS sequence"/>
</dbReference>
<reference evidence="1 4" key="2">
    <citation type="submission" date="2020-08" db="EMBL/GenBank/DDBJ databases">
        <title>Genome public.</title>
        <authorList>
            <person name="Liu C."/>
            <person name="Sun Q."/>
        </authorList>
    </citation>
    <scope>NUCLEOTIDE SEQUENCE [LARGE SCALE GENOMIC DNA]</scope>
    <source>
        <strain evidence="1 4">426_9</strain>
    </source>
</reference>
<dbReference type="InterPro" id="IPR027840">
    <property type="entry name" value="DUF4493"/>
</dbReference>
<evidence type="ECO:0000313" key="1">
    <source>
        <dbReference type="EMBL" id="MBC8600798.1"/>
    </source>
</evidence>
<dbReference type="Pfam" id="PF14900">
    <property type="entry name" value="DUF4493"/>
    <property type="match status" value="1"/>
</dbReference>
<protein>
    <submittedName>
        <fullName evidence="2">DUF4493 domain-containing protein</fullName>
    </submittedName>
</protein>
<dbReference type="RefSeq" id="WP_115498312.1">
    <property type="nucleotide sequence ID" value="NZ_JACRTI010000005.1"/>
</dbReference>
<organism evidence="2 3">
    <name type="scientific">Parabacteroides acidifaciens</name>
    <dbReference type="NCBI Taxonomy" id="2290935"/>
    <lineage>
        <taxon>Bacteria</taxon>
        <taxon>Pseudomonadati</taxon>
        <taxon>Bacteroidota</taxon>
        <taxon>Bacteroidia</taxon>
        <taxon>Bacteroidales</taxon>
        <taxon>Tannerellaceae</taxon>
        <taxon>Parabacteroides</taxon>
    </lineage>
</organism>
<dbReference type="PROSITE" id="PS51257">
    <property type="entry name" value="PROKAR_LIPOPROTEIN"/>
    <property type="match status" value="1"/>
</dbReference>
<sequence>MKECIIEYSLGRTTALLICVLGVLVSVSSCDSDRVNAGGIGKLRLSLSADTTSLNKGVNSPTKASVSDEFEKFLTTGDYKIRIVQGSDTVLSYDRFDGMPSEIELKEGAYSMIAYKGDNLPSAFENPYFEGNSDFTVKADMSTPIDVTCTLGNARVTVDYTEDFKKIYSSYTALLKTSFTSTDMKITKEETRPAYFQVAKDGSELKLTLLLTKVGETKEIKFSVPTAIPLERRQSVRLIFKTDGTSNGLGLDIWLDDELNEQPLWEDIPGYME</sequence>
<accession>A0A3D8HHT0</accession>
<dbReference type="Proteomes" id="UP000629596">
    <property type="component" value="Unassembled WGS sequence"/>
</dbReference>